<name>A0A5C2H7H2_9BACT</name>
<dbReference type="Gene3D" id="3.30.2010.10">
    <property type="entry name" value="Metalloproteases ('zincins'), catalytic domain"/>
    <property type="match status" value="1"/>
</dbReference>
<evidence type="ECO:0000313" key="2">
    <source>
        <dbReference type="Proteomes" id="UP000322726"/>
    </source>
</evidence>
<dbReference type="InterPro" id="IPR053136">
    <property type="entry name" value="UTP_pyrophosphatase-like"/>
</dbReference>
<gene>
    <name evidence="1" type="ORF">APAC_1806</name>
</gene>
<sequence>MLIDYELIRSDRKSITITIDRDSKVIVNAPENLNEEEIEKYIYKKRLWIWEKLAIKKSANEDIFEKKFVSGESFSYLGRNYRLQIIEENDDLKLKSGWFILGKRKQSKAKEIFKDWYSIHLKNKIEERLELICNEKRIEKPTFRIMELGFRWGSCTKEGSLNFNWKIAMAPLSIIDYVIVHEIVHLKEHTHNEKFWKELSKLMPNYLEKKEWLRLNGHKLDI</sequence>
<dbReference type="PANTHER" id="PTHR30399">
    <property type="entry name" value="UNCHARACTERIZED PROTEIN YGJP"/>
    <property type="match status" value="1"/>
</dbReference>
<evidence type="ECO:0000313" key="1">
    <source>
        <dbReference type="EMBL" id="QEP34887.1"/>
    </source>
</evidence>
<proteinExistence type="predicted"/>
<keyword evidence="2" id="KW-1185">Reference proteome</keyword>
<dbReference type="PANTHER" id="PTHR30399:SF1">
    <property type="entry name" value="UTP PYROPHOSPHATASE"/>
    <property type="match status" value="1"/>
</dbReference>
<reference evidence="1" key="1">
    <citation type="submission" date="2019-09" db="EMBL/GenBank/DDBJ databases">
        <title>Complete genome sequencing of four Arcobacter species reveals a diverse suite of mobile elements.</title>
        <authorList>
            <person name="Miller W.G."/>
            <person name="Yee E."/>
            <person name="Bono J.L."/>
        </authorList>
    </citation>
    <scope>NUCLEOTIDE SEQUENCE [LARGE SCALE GENOMIC DNA]</scope>
    <source>
        <strain evidence="1">LMG 26638</strain>
    </source>
</reference>
<dbReference type="AlphaFoldDB" id="A0A5C2H7H2"/>
<dbReference type="KEGG" id="apai:APAC_1806"/>
<dbReference type="Pfam" id="PF01863">
    <property type="entry name" value="YgjP-like"/>
    <property type="match status" value="1"/>
</dbReference>
<dbReference type="CDD" id="cd07344">
    <property type="entry name" value="M48_yhfN_like"/>
    <property type="match status" value="1"/>
</dbReference>
<reference evidence="1" key="2">
    <citation type="submission" date="2019-09" db="EMBL/GenBank/DDBJ databases">
        <title>Taxonomic note: a critical rebuttal of the proposed division of the genus Arcobacter into six genera, emended descriptions of Arcobacter anaerophilus and the genus Arcobacter, and an assessment of genus-level boundaries for Epsilonproteobacteria using in silico genomic comparator tools.</title>
        <authorList>
            <person name="On S.L.W."/>
            <person name="Miller W.G."/>
            <person name="Biggs P."/>
            <person name="Cornelius A."/>
            <person name="Vandamme P."/>
        </authorList>
    </citation>
    <scope>NUCLEOTIDE SEQUENCE [LARGE SCALE GENOMIC DNA]</scope>
    <source>
        <strain evidence="1">LMG 26638</strain>
    </source>
</reference>
<dbReference type="EMBL" id="CP035928">
    <property type="protein sequence ID" value="QEP34887.1"/>
    <property type="molecule type" value="Genomic_DNA"/>
</dbReference>
<dbReference type="RefSeq" id="WP_170170146.1">
    <property type="nucleotide sequence ID" value="NZ_BMEF01000036.1"/>
</dbReference>
<accession>A0A5C2H7H2</accession>
<dbReference type="InterPro" id="IPR002725">
    <property type="entry name" value="YgjP-like_metallopeptidase"/>
</dbReference>
<dbReference type="Proteomes" id="UP000322726">
    <property type="component" value="Chromosome"/>
</dbReference>
<organism evidence="1 2">
    <name type="scientific">Malaciobacter pacificus</name>
    <dbReference type="NCBI Taxonomy" id="1080223"/>
    <lineage>
        <taxon>Bacteria</taxon>
        <taxon>Pseudomonadati</taxon>
        <taxon>Campylobacterota</taxon>
        <taxon>Epsilonproteobacteria</taxon>
        <taxon>Campylobacterales</taxon>
        <taxon>Arcobacteraceae</taxon>
        <taxon>Malaciobacter</taxon>
    </lineage>
</organism>
<protein>
    <submittedName>
        <fullName evidence="1">Peptidase, M48 family (DUF45 domain)</fullName>
    </submittedName>
</protein>